<dbReference type="InterPro" id="IPR005119">
    <property type="entry name" value="LysR_subst-bd"/>
</dbReference>
<comment type="similarity">
    <text evidence="1">Belongs to the LysR transcriptional regulatory family.</text>
</comment>
<dbReference type="EMBL" id="CP158568">
    <property type="protein sequence ID" value="XBY44004.1"/>
    <property type="molecule type" value="Genomic_DNA"/>
</dbReference>
<dbReference type="Pfam" id="PF03466">
    <property type="entry name" value="LysR_substrate"/>
    <property type="match status" value="1"/>
</dbReference>
<accession>A0AAU7X825</accession>
<sequence length="336" mass="36990">MTGLGQLHDIDLKLLRCFCTIVEEGSFAAAQSTLNLSQSMLSEYMKTLEIRLGTRLCQRGPKGFKLYHEGELVYHAAKELFSSVEGFRQKVTAVNDGSGYEISLAIQDGIIESPRSRIAEAIERFSEYYPKVTFHVELMLGFRLMAAVADGTVNVGIGLLYDRFPHLSTEPLYEETVYLCCGVGHPLFDAAEDTLDRETIEAAAYCHRGHLEFLHPPGDGHFEHRGDTAHGSYAHLALILSGRNIGYLPDHMALAFEKAGRLRILRADLTQLVNPVVAVTGSAAVDFKLARRFVDCLIDVHMERAEPRAARAVAALTREFGPRDGTVAPLTVGQGA</sequence>
<feature type="domain" description="HTH lysR-type" evidence="5">
    <location>
        <begin position="10"/>
        <end position="67"/>
    </location>
</feature>
<dbReference type="SUPFAM" id="SSF53850">
    <property type="entry name" value="Periplasmic binding protein-like II"/>
    <property type="match status" value="1"/>
</dbReference>
<evidence type="ECO:0000256" key="4">
    <source>
        <dbReference type="ARBA" id="ARBA00023163"/>
    </source>
</evidence>
<keyword evidence="3" id="KW-0238">DNA-binding</keyword>
<reference evidence="6" key="1">
    <citation type="submission" date="2024-06" db="EMBL/GenBank/DDBJ databases">
        <title>Methylostella associata gen. nov., sp. nov., a novel Ancalomicrobiaceae-affiliated facultatively methylotrophic bacteria that feed on methanotrophs of the genus Methylococcus.</title>
        <authorList>
            <person name="Saltykova V."/>
            <person name="Danilova O.V."/>
            <person name="Oshkin I.Y."/>
            <person name="Belova S.E."/>
            <person name="Pimenov N.V."/>
            <person name="Dedysh S.N."/>
        </authorList>
    </citation>
    <scope>NUCLEOTIDE SEQUENCE</scope>
    <source>
        <strain evidence="6">S20</strain>
    </source>
</reference>
<dbReference type="InterPro" id="IPR036388">
    <property type="entry name" value="WH-like_DNA-bd_sf"/>
</dbReference>
<dbReference type="Pfam" id="PF00126">
    <property type="entry name" value="HTH_1"/>
    <property type="match status" value="1"/>
</dbReference>
<dbReference type="PANTHER" id="PTHR30126">
    <property type="entry name" value="HTH-TYPE TRANSCRIPTIONAL REGULATOR"/>
    <property type="match status" value="1"/>
</dbReference>
<dbReference type="GO" id="GO:0000976">
    <property type="term" value="F:transcription cis-regulatory region binding"/>
    <property type="evidence" value="ECO:0007669"/>
    <property type="project" value="TreeGrafter"/>
</dbReference>
<keyword evidence="2" id="KW-0805">Transcription regulation</keyword>
<evidence type="ECO:0000256" key="2">
    <source>
        <dbReference type="ARBA" id="ARBA00023015"/>
    </source>
</evidence>
<evidence type="ECO:0000256" key="3">
    <source>
        <dbReference type="ARBA" id="ARBA00023125"/>
    </source>
</evidence>
<dbReference type="SUPFAM" id="SSF46785">
    <property type="entry name" value="Winged helix' DNA-binding domain"/>
    <property type="match status" value="1"/>
</dbReference>
<dbReference type="KEGG" id="mflg:ABS361_18405"/>
<dbReference type="GO" id="GO:0003700">
    <property type="term" value="F:DNA-binding transcription factor activity"/>
    <property type="evidence" value="ECO:0007669"/>
    <property type="project" value="InterPro"/>
</dbReference>
<protein>
    <submittedName>
        <fullName evidence="6">LysR family transcriptional regulator</fullName>
    </submittedName>
</protein>
<name>A0AAU7X825_9HYPH</name>
<dbReference type="AlphaFoldDB" id="A0AAU7X825"/>
<evidence type="ECO:0000259" key="5">
    <source>
        <dbReference type="PROSITE" id="PS50931"/>
    </source>
</evidence>
<proteinExistence type="inferred from homology"/>
<dbReference type="PANTHER" id="PTHR30126:SF98">
    <property type="entry name" value="HTH-TYPE TRANSCRIPTIONAL ACTIVATOR BAUR"/>
    <property type="match status" value="1"/>
</dbReference>
<dbReference type="InterPro" id="IPR036390">
    <property type="entry name" value="WH_DNA-bd_sf"/>
</dbReference>
<dbReference type="RefSeq" id="WP_407049100.1">
    <property type="nucleotide sequence ID" value="NZ_CP158568.1"/>
</dbReference>
<dbReference type="InterPro" id="IPR000847">
    <property type="entry name" value="LysR_HTH_N"/>
</dbReference>
<gene>
    <name evidence="6" type="ORF">ABS361_18405</name>
</gene>
<keyword evidence="4" id="KW-0804">Transcription</keyword>
<organism evidence="6">
    <name type="scientific">Methyloraptor flagellatus</name>
    <dbReference type="NCBI Taxonomy" id="3162530"/>
    <lineage>
        <taxon>Bacteria</taxon>
        <taxon>Pseudomonadati</taxon>
        <taxon>Pseudomonadota</taxon>
        <taxon>Alphaproteobacteria</taxon>
        <taxon>Hyphomicrobiales</taxon>
        <taxon>Ancalomicrobiaceae</taxon>
        <taxon>Methyloraptor</taxon>
    </lineage>
</organism>
<dbReference type="PROSITE" id="PS50931">
    <property type="entry name" value="HTH_LYSR"/>
    <property type="match status" value="1"/>
</dbReference>
<evidence type="ECO:0000313" key="6">
    <source>
        <dbReference type="EMBL" id="XBY44004.1"/>
    </source>
</evidence>
<dbReference type="Gene3D" id="1.10.10.10">
    <property type="entry name" value="Winged helix-like DNA-binding domain superfamily/Winged helix DNA-binding domain"/>
    <property type="match status" value="1"/>
</dbReference>
<evidence type="ECO:0000256" key="1">
    <source>
        <dbReference type="ARBA" id="ARBA00009437"/>
    </source>
</evidence>
<dbReference type="CDD" id="cd05466">
    <property type="entry name" value="PBP2_LTTR_substrate"/>
    <property type="match status" value="1"/>
</dbReference>
<dbReference type="Gene3D" id="3.40.190.290">
    <property type="match status" value="1"/>
</dbReference>